<organism evidence="1 2">
    <name type="scientific">Enhygromyxa salina</name>
    <dbReference type="NCBI Taxonomy" id="215803"/>
    <lineage>
        <taxon>Bacteria</taxon>
        <taxon>Pseudomonadati</taxon>
        <taxon>Myxococcota</taxon>
        <taxon>Polyangia</taxon>
        <taxon>Nannocystales</taxon>
        <taxon>Nannocystaceae</taxon>
        <taxon>Enhygromyxa</taxon>
    </lineage>
</organism>
<gene>
    <name evidence="1" type="ORF">DB30_07645</name>
</gene>
<sequence length="112" mass="12105">MGMCGPLEGGSRLTTCSHRVPLHVRVVLCELAGSVGPHVHDRLQPLARLVASLLGAVCAQGHVWPPSRGLGPLRRTSSHLRLRRPLLRLGSSGSGRFAKRLRTCDFANRCPV</sequence>
<dbReference type="EMBL" id="JMCC02000089">
    <property type="protein sequence ID" value="KIG13799.1"/>
    <property type="molecule type" value="Genomic_DNA"/>
</dbReference>
<protein>
    <submittedName>
        <fullName evidence="1">Uncharacterized protein</fullName>
    </submittedName>
</protein>
<name>A0A0C1Z842_9BACT</name>
<comment type="caution">
    <text evidence="1">The sequence shown here is derived from an EMBL/GenBank/DDBJ whole genome shotgun (WGS) entry which is preliminary data.</text>
</comment>
<dbReference type="Proteomes" id="UP000031599">
    <property type="component" value="Unassembled WGS sequence"/>
</dbReference>
<reference evidence="1 2" key="1">
    <citation type="submission" date="2014-12" db="EMBL/GenBank/DDBJ databases">
        <title>Genome assembly of Enhygromyxa salina DSM 15201.</title>
        <authorList>
            <person name="Sharma G."/>
            <person name="Subramanian S."/>
        </authorList>
    </citation>
    <scope>NUCLEOTIDE SEQUENCE [LARGE SCALE GENOMIC DNA]</scope>
    <source>
        <strain evidence="1 2">DSM 15201</strain>
    </source>
</reference>
<evidence type="ECO:0000313" key="1">
    <source>
        <dbReference type="EMBL" id="KIG13799.1"/>
    </source>
</evidence>
<proteinExistence type="predicted"/>
<dbReference type="AlphaFoldDB" id="A0A0C1Z842"/>
<evidence type="ECO:0000313" key="2">
    <source>
        <dbReference type="Proteomes" id="UP000031599"/>
    </source>
</evidence>
<accession>A0A0C1Z842</accession>